<keyword evidence="2" id="KW-1185">Reference proteome</keyword>
<reference evidence="1 2" key="1">
    <citation type="submission" date="2019-06" db="EMBL/GenBank/DDBJ databases">
        <title>Sequencing the genomes of 1000 actinobacteria strains.</title>
        <authorList>
            <person name="Klenk H.-P."/>
        </authorList>
    </citation>
    <scope>NUCLEOTIDE SEQUENCE [LARGE SCALE GENOMIC DNA]</scope>
    <source>
        <strain evidence="1 2">DSM 44826</strain>
    </source>
</reference>
<dbReference type="RefSeq" id="WP_145911512.1">
    <property type="nucleotide sequence ID" value="NZ_BAAAMZ010000022.1"/>
</dbReference>
<protein>
    <submittedName>
        <fullName evidence="1">Uncharacterized protein</fullName>
    </submittedName>
</protein>
<organism evidence="1 2">
    <name type="scientific">Kitasatospora viridis</name>
    <dbReference type="NCBI Taxonomy" id="281105"/>
    <lineage>
        <taxon>Bacteria</taxon>
        <taxon>Bacillati</taxon>
        <taxon>Actinomycetota</taxon>
        <taxon>Actinomycetes</taxon>
        <taxon>Kitasatosporales</taxon>
        <taxon>Streptomycetaceae</taxon>
        <taxon>Kitasatospora</taxon>
    </lineage>
</organism>
<dbReference type="AlphaFoldDB" id="A0A561SA15"/>
<gene>
    <name evidence="1" type="ORF">FHX73_1887</name>
</gene>
<comment type="caution">
    <text evidence="1">The sequence shown here is derived from an EMBL/GenBank/DDBJ whole genome shotgun (WGS) entry which is preliminary data.</text>
</comment>
<dbReference type="Proteomes" id="UP000317940">
    <property type="component" value="Unassembled WGS sequence"/>
</dbReference>
<proteinExistence type="predicted"/>
<sequence>MNPKTANAAATFLPADPAEPGTLPCIEIGGAQVYAYLDDDGTLCVSVNLETAAPGLVRADDTVPLRITVGDREVFTG</sequence>
<evidence type="ECO:0000313" key="1">
    <source>
        <dbReference type="EMBL" id="TWF71716.1"/>
    </source>
</evidence>
<dbReference type="EMBL" id="VIWT01000008">
    <property type="protein sequence ID" value="TWF71716.1"/>
    <property type="molecule type" value="Genomic_DNA"/>
</dbReference>
<accession>A0A561SA15</accession>
<evidence type="ECO:0000313" key="2">
    <source>
        <dbReference type="Proteomes" id="UP000317940"/>
    </source>
</evidence>
<name>A0A561SA15_9ACTN</name>
<dbReference type="OrthoDB" id="4242007at2"/>